<feature type="compositionally biased region" description="Acidic residues" evidence="1">
    <location>
        <begin position="441"/>
        <end position="456"/>
    </location>
</feature>
<gene>
    <name evidence="2" type="ORF">TWF694_009926</name>
</gene>
<dbReference type="Proteomes" id="UP001365542">
    <property type="component" value="Unassembled WGS sequence"/>
</dbReference>
<protein>
    <submittedName>
        <fullName evidence="2">Uncharacterized protein</fullName>
    </submittedName>
</protein>
<sequence>MVRGTSKATGQVDDAELSAYRKALNCEVSKSVKVVATILANSTPSQIPLDDPKLDILRKLANRCVKLILSDFQCRDLLNIWHNIKTELTFIYRKDDDFQKIKEIYPEIWCILFDRSEGGIPRQVEEMVESDRSQGEEIVIDEASEDDAVEGSEAKVVEAYLFLCFHNWRQGFSLNYFSEFGRPTSLEFVLTTMKKEFKVSFKKHLENIKKSSEDVLSSFLDEEEFFDPDLFKIPGRAAEGWDGWLEGFLDSQHGLKYVDWPNKTTKALVNYWAEGEVSNLKADKLRESEGKTVKKRGGPARAVQTLILTDIPAQVRAAFSQYKGRKPTAGKFVKDGSVQAAFLEWFEEEFPAQGVAIDQIKSWWSLLAKDDLAKAKATGKKRQRKADTKKSKASKAKGSAADDEDEDDDIPTRQRTRKVRRVVSDDDDEDQEEGSGHEKDIEQEEGEADSDYMDTE</sequence>
<organism evidence="2 3">
    <name type="scientific">Orbilia ellipsospora</name>
    <dbReference type="NCBI Taxonomy" id="2528407"/>
    <lineage>
        <taxon>Eukaryota</taxon>
        <taxon>Fungi</taxon>
        <taxon>Dikarya</taxon>
        <taxon>Ascomycota</taxon>
        <taxon>Pezizomycotina</taxon>
        <taxon>Orbiliomycetes</taxon>
        <taxon>Orbiliales</taxon>
        <taxon>Orbiliaceae</taxon>
        <taxon>Orbilia</taxon>
    </lineage>
</organism>
<evidence type="ECO:0000313" key="3">
    <source>
        <dbReference type="Proteomes" id="UP001365542"/>
    </source>
</evidence>
<feature type="region of interest" description="Disordered" evidence="1">
    <location>
        <begin position="375"/>
        <end position="456"/>
    </location>
</feature>
<comment type="caution">
    <text evidence="2">The sequence shown here is derived from an EMBL/GenBank/DDBJ whole genome shotgun (WGS) entry which is preliminary data.</text>
</comment>
<accession>A0AAV9XCB0</accession>
<evidence type="ECO:0000256" key="1">
    <source>
        <dbReference type="SAM" id="MobiDB-lite"/>
    </source>
</evidence>
<proteinExistence type="predicted"/>
<name>A0AAV9XCB0_9PEZI</name>
<reference evidence="2 3" key="1">
    <citation type="submission" date="2019-10" db="EMBL/GenBank/DDBJ databases">
        <authorList>
            <person name="Palmer J.M."/>
        </authorList>
    </citation>
    <scope>NUCLEOTIDE SEQUENCE [LARGE SCALE GENOMIC DNA]</scope>
    <source>
        <strain evidence="2 3">TWF694</strain>
    </source>
</reference>
<evidence type="ECO:0000313" key="2">
    <source>
        <dbReference type="EMBL" id="KAK6539725.1"/>
    </source>
</evidence>
<dbReference type="AlphaFoldDB" id="A0AAV9XCB0"/>
<keyword evidence="3" id="KW-1185">Reference proteome</keyword>
<dbReference type="EMBL" id="JAVHJO010000006">
    <property type="protein sequence ID" value="KAK6539725.1"/>
    <property type="molecule type" value="Genomic_DNA"/>
</dbReference>